<dbReference type="STRING" id="1324957.K933_06987"/>
<evidence type="ECO:0000256" key="1">
    <source>
        <dbReference type="SAM" id="MobiDB-lite"/>
    </source>
</evidence>
<dbReference type="eggNOG" id="arCOG04546">
    <property type="taxonomic scope" value="Archaea"/>
</dbReference>
<name>V4GUN3_9EURY</name>
<keyword evidence="4" id="KW-1185">Reference proteome</keyword>
<dbReference type="RefSeq" id="WP_023393984.1">
    <property type="nucleotide sequence ID" value="NZ_ASGZ01000023.1"/>
</dbReference>
<feature type="domain" description="N-acetyltransferase" evidence="2">
    <location>
        <begin position="1"/>
        <end position="148"/>
    </location>
</feature>
<dbReference type="AlphaFoldDB" id="V4GUN3"/>
<dbReference type="PATRIC" id="fig|1324957.4.peg.1412"/>
<dbReference type="PROSITE" id="PS51186">
    <property type="entry name" value="GNAT"/>
    <property type="match status" value="1"/>
</dbReference>
<evidence type="ECO:0000313" key="3">
    <source>
        <dbReference type="EMBL" id="ESP88821.1"/>
    </source>
</evidence>
<protein>
    <recommendedName>
        <fullName evidence="2">N-acetyltransferase domain-containing protein</fullName>
    </recommendedName>
</protein>
<dbReference type="InterPro" id="IPR016181">
    <property type="entry name" value="Acyl_CoA_acyltransferase"/>
</dbReference>
<evidence type="ECO:0000313" key="4">
    <source>
        <dbReference type="Proteomes" id="UP000017840"/>
    </source>
</evidence>
<proteinExistence type="predicted"/>
<feature type="region of interest" description="Disordered" evidence="1">
    <location>
        <begin position="173"/>
        <end position="223"/>
    </location>
</feature>
<dbReference type="CDD" id="cd04301">
    <property type="entry name" value="NAT_SF"/>
    <property type="match status" value="1"/>
</dbReference>
<dbReference type="Pfam" id="PF00583">
    <property type="entry name" value="Acetyltransf_1"/>
    <property type="match status" value="1"/>
</dbReference>
<dbReference type="SUPFAM" id="SSF55729">
    <property type="entry name" value="Acyl-CoA N-acyltransferases (Nat)"/>
    <property type="match status" value="1"/>
</dbReference>
<sequence length="223" mass="24334">MTASVEPRLLDWPPDGPRLRLDHREFAYAGKFVMTSTGKAVLAPPGWEPPADVESYADPLAAAAFNDDRTDERTLWIRYVTVRRDRRGEGLGPRLCAFVTDRAADRGYDRVRIAVNNPYSYEALSKAGFAYAGRETGLAEVVLDRPAGATRPLDPADYRAGLDAFADREDLSEGERAFLADKRERGPPAVGDSRASPGSNGPDESESDPHRPDESASDGPGRD</sequence>
<gene>
    <name evidence="3" type="ORF">K933_06987</name>
</gene>
<organism evidence="3 4">
    <name type="scientific">Candidatus Halobonum tyrrellensis G22</name>
    <dbReference type="NCBI Taxonomy" id="1324957"/>
    <lineage>
        <taxon>Archaea</taxon>
        <taxon>Methanobacteriati</taxon>
        <taxon>Methanobacteriota</taxon>
        <taxon>Stenosarchaea group</taxon>
        <taxon>Halobacteria</taxon>
        <taxon>Halobacteriales</taxon>
        <taxon>Haloferacaceae</taxon>
        <taxon>Candidatus Halobonum</taxon>
    </lineage>
</organism>
<accession>V4GUN3</accession>
<dbReference type="Gene3D" id="3.40.630.30">
    <property type="match status" value="1"/>
</dbReference>
<dbReference type="EMBL" id="ASGZ01000023">
    <property type="protein sequence ID" value="ESP88821.1"/>
    <property type="molecule type" value="Genomic_DNA"/>
</dbReference>
<dbReference type="InterPro" id="IPR000182">
    <property type="entry name" value="GNAT_dom"/>
</dbReference>
<comment type="caution">
    <text evidence="3">The sequence shown here is derived from an EMBL/GenBank/DDBJ whole genome shotgun (WGS) entry which is preliminary data.</text>
</comment>
<dbReference type="Proteomes" id="UP000017840">
    <property type="component" value="Unassembled WGS sequence"/>
</dbReference>
<dbReference type="OrthoDB" id="213793at2157"/>
<reference evidence="3 4" key="1">
    <citation type="journal article" date="2013" name="Genome Announc.">
        <title>Draft Genome Sequence of 'Candidatus Halobonum tyrrellensis' Strain G22, Isolated from the Hypersaline Waters of Lake Tyrrell, Australia.</title>
        <authorList>
            <person name="Ugalde J.A."/>
            <person name="Narasingarao P."/>
            <person name="Kuo S."/>
            <person name="Podell S."/>
            <person name="Allen E.E."/>
        </authorList>
    </citation>
    <scope>NUCLEOTIDE SEQUENCE [LARGE SCALE GENOMIC DNA]</scope>
    <source>
        <strain evidence="3 4">G22</strain>
    </source>
</reference>
<evidence type="ECO:0000259" key="2">
    <source>
        <dbReference type="PROSITE" id="PS51186"/>
    </source>
</evidence>
<feature type="compositionally biased region" description="Basic and acidic residues" evidence="1">
    <location>
        <begin position="173"/>
        <end position="186"/>
    </location>
</feature>
<dbReference type="GO" id="GO:0016747">
    <property type="term" value="F:acyltransferase activity, transferring groups other than amino-acyl groups"/>
    <property type="evidence" value="ECO:0007669"/>
    <property type="project" value="InterPro"/>
</dbReference>
<feature type="compositionally biased region" description="Basic and acidic residues" evidence="1">
    <location>
        <begin position="207"/>
        <end position="223"/>
    </location>
</feature>